<comment type="caution">
    <text evidence="1">The sequence shown here is derived from an EMBL/GenBank/DDBJ whole genome shotgun (WGS) entry which is preliminary data.</text>
</comment>
<organism evidence="1 2">
    <name type="scientific">Chaenocephalus aceratus</name>
    <name type="common">Blackfin icefish</name>
    <name type="synonym">Chaenichthys aceratus</name>
    <dbReference type="NCBI Taxonomy" id="36190"/>
    <lineage>
        <taxon>Eukaryota</taxon>
        <taxon>Metazoa</taxon>
        <taxon>Chordata</taxon>
        <taxon>Craniata</taxon>
        <taxon>Vertebrata</taxon>
        <taxon>Euteleostomi</taxon>
        <taxon>Actinopterygii</taxon>
        <taxon>Neopterygii</taxon>
        <taxon>Teleostei</taxon>
        <taxon>Neoteleostei</taxon>
        <taxon>Acanthomorphata</taxon>
        <taxon>Eupercaria</taxon>
        <taxon>Perciformes</taxon>
        <taxon>Notothenioidei</taxon>
        <taxon>Channichthyidae</taxon>
        <taxon>Chaenocephalus</taxon>
    </lineage>
</organism>
<keyword evidence="2" id="KW-1185">Reference proteome</keyword>
<dbReference type="EMBL" id="CM043808">
    <property type="protein sequence ID" value="KAI4801886.1"/>
    <property type="molecule type" value="Genomic_DNA"/>
</dbReference>
<protein>
    <submittedName>
        <fullName evidence="1">Uncharacterized protein</fullName>
    </submittedName>
</protein>
<accession>A0ACB9VR51</accession>
<evidence type="ECO:0000313" key="1">
    <source>
        <dbReference type="EMBL" id="KAI4801886.1"/>
    </source>
</evidence>
<dbReference type="Proteomes" id="UP001057452">
    <property type="component" value="Chromosome 24"/>
</dbReference>
<gene>
    <name evidence="1" type="ORF">KUCAC02_019754</name>
</gene>
<evidence type="ECO:0000313" key="2">
    <source>
        <dbReference type="Proteomes" id="UP001057452"/>
    </source>
</evidence>
<name>A0ACB9VR51_CHAAC</name>
<sequence>MASNNGSAGKWEVVKKGKKNTSATGGGGKNPSDKKPVAGGRKALGESNILASRPPLKMSETIYDSFEKMAKKQNKEQVPPPAETENKKPSSSKPPRKPQPSPVSHATRKTLEESFKTLDVADLKQQLARKSEPTLSSYAHDYPYCLAGKELKAVIKALIGRCSDILPDFLDHCVYTMLRDMDRQSGEPLHGYRVCIQAILQDKPRMATQNLPENRPVKCLTIMWALGQAGFYDLSQGLRVWLGIMLPVLGVKSLSSYAIAYLERLLLLHANLTKGFGIMGPKEFFPLLDFAFMPKNALSSGLQDQLRRLYPRLKALAFGAKPESTLHTYLPSFLSRLLGSMTECLCVDVQSLGVWRQLYTKHLPQSSLLLNHLGKSWKILPPKLRNNLEETIQSFRVTNEEMKDTVECQELQDCNTCARTCR</sequence>
<proteinExistence type="predicted"/>
<reference evidence="1" key="1">
    <citation type="submission" date="2022-05" db="EMBL/GenBank/DDBJ databases">
        <title>Chromosome-level genome of Chaenocephalus aceratus.</title>
        <authorList>
            <person name="Park H."/>
        </authorList>
    </citation>
    <scope>NUCLEOTIDE SEQUENCE</scope>
    <source>
        <strain evidence="1">KU_202001</strain>
    </source>
</reference>